<protein>
    <submittedName>
        <fullName evidence="3">DUF2892 domain-containing protein</fullName>
    </submittedName>
</protein>
<dbReference type="Gene3D" id="6.10.140.1340">
    <property type="match status" value="1"/>
</dbReference>
<accession>A0A7G9SCM4</accession>
<keyword evidence="1" id="KW-0812">Transmembrane</keyword>
<dbReference type="Proteomes" id="UP000515955">
    <property type="component" value="Chromosome"/>
</dbReference>
<evidence type="ECO:0000256" key="1">
    <source>
        <dbReference type="SAM" id="Phobius"/>
    </source>
</evidence>
<feature type="transmembrane region" description="Helical" evidence="1">
    <location>
        <begin position="35"/>
        <end position="56"/>
    </location>
</feature>
<name>A0A7G9SCM4_9SPHN</name>
<keyword evidence="4" id="KW-1185">Reference proteome</keyword>
<proteinExistence type="predicted"/>
<dbReference type="AlphaFoldDB" id="A0A7G9SCM4"/>
<keyword evidence="1" id="KW-1133">Transmembrane helix</keyword>
<gene>
    <name evidence="3" type="ORF">H9L12_03205</name>
</gene>
<evidence type="ECO:0000313" key="3">
    <source>
        <dbReference type="EMBL" id="QNN65599.1"/>
    </source>
</evidence>
<evidence type="ECO:0000313" key="4">
    <source>
        <dbReference type="Proteomes" id="UP000515955"/>
    </source>
</evidence>
<dbReference type="InterPro" id="IPR021309">
    <property type="entry name" value="YgaP-like_TM"/>
</dbReference>
<feature type="transmembrane region" description="Helical" evidence="1">
    <location>
        <begin position="12"/>
        <end position="29"/>
    </location>
</feature>
<evidence type="ECO:0000259" key="2">
    <source>
        <dbReference type="Pfam" id="PF11127"/>
    </source>
</evidence>
<organism evidence="3 4">
    <name type="scientific">Sphingomonas rhizophila</name>
    <dbReference type="NCBI Taxonomy" id="2071607"/>
    <lineage>
        <taxon>Bacteria</taxon>
        <taxon>Pseudomonadati</taxon>
        <taxon>Pseudomonadota</taxon>
        <taxon>Alphaproteobacteria</taxon>
        <taxon>Sphingomonadales</taxon>
        <taxon>Sphingomonadaceae</taxon>
        <taxon>Sphingomonas</taxon>
    </lineage>
</organism>
<dbReference type="KEGG" id="srhi:H9L12_03205"/>
<dbReference type="EMBL" id="CP060717">
    <property type="protein sequence ID" value="QNN65599.1"/>
    <property type="molecule type" value="Genomic_DNA"/>
</dbReference>
<feature type="domain" description="Inner membrane protein YgaP-like transmembrane" evidence="2">
    <location>
        <begin position="1"/>
        <end position="65"/>
    </location>
</feature>
<dbReference type="Pfam" id="PF11127">
    <property type="entry name" value="YgaP-like_TM"/>
    <property type="match status" value="1"/>
</dbReference>
<reference evidence="3 4" key="1">
    <citation type="submission" date="2020-08" db="EMBL/GenBank/DDBJ databases">
        <title>Genome sequence of Sphingomonas rhizophila KACC 19189T.</title>
        <authorList>
            <person name="Hyun D.-W."/>
            <person name="Bae J.-W."/>
        </authorList>
    </citation>
    <scope>NUCLEOTIDE SEQUENCE [LARGE SCALE GENOMIC DNA]</scope>
    <source>
        <strain evidence="3 4">KACC 19189</strain>
    </source>
</reference>
<sequence length="80" mass="8660">MARNIGPEDRVVRVVAGLGLALLIYLKIIESQAANIVTGVIAAYLIISGLLARCIFYKMVDVDTSVQEQSYSTTDDRSGL</sequence>
<keyword evidence="1" id="KW-0472">Membrane</keyword>
<dbReference type="RefSeq" id="WP_187542590.1">
    <property type="nucleotide sequence ID" value="NZ_CP060717.1"/>
</dbReference>